<evidence type="ECO:0000256" key="1">
    <source>
        <dbReference type="ARBA" id="ARBA00022676"/>
    </source>
</evidence>
<dbReference type="Gene3D" id="2.60.40.1180">
    <property type="entry name" value="Golgi alpha-mannosidase II"/>
    <property type="match status" value="1"/>
</dbReference>
<evidence type="ECO:0000259" key="3">
    <source>
        <dbReference type="SMART" id="SM00642"/>
    </source>
</evidence>
<keyword evidence="1" id="KW-0328">Glycosyltransferase</keyword>
<dbReference type="EMBL" id="CP036501">
    <property type="protein sequence ID" value="UZP75314.1"/>
    <property type="molecule type" value="Genomic_DNA"/>
</dbReference>
<dbReference type="InterPro" id="IPR013780">
    <property type="entry name" value="Glyco_hydro_b"/>
</dbReference>
<keyword evidence="2" id="KW-0808">Transferase</keyword>
<dbReference type="CDD" id="cd11356">
    <property type="entry name" value="AmyAc_Sucrose_phosphorylase-like_1"/>
    <property type="match status" value="1"/>
</dbReference>
<sequence>MSKSHSKIKHLLGTLYGSRQETNVDEVCVSLLNAIGLDGAGSEREVVDTRLWSESDIALITYGDSILCEDEKPLSVLHRFCLTHFSDCVSWVHILPFFPWTSDDGFSVLDYSTVNQALGDWDDIRAIGSDFKLMADLVLNHCSSRSVWFENFKQDVKPGAGFFFTATEAFDVSQVVRPRTSDLLQAVDTTSGTAKVWCTFSHDQIDFDFSNPEVLLEFTRIIRIYLDQGVRVFRLDAVAFTWKRSGTTCINLPEAHDLVRLLRALIELVQPDAIIITETNVPNIENLAYFGQRDEAHCIYNFALPPLLIHTLLEGDSSRMTRWLMSMPPAVLGTTYFNFLASHDGIGLRPVEGLLSTAELESMRDKLQANGALLSWRELPDGDKSIYEVNVSLVDALRCQEGGPTETLDRMVLAHAILLGLEGIPAIYLHSFLATPNDEQRVLHTGHNRAINRHQWDLKALSSKLSDPASEHSKCLERIKFLISIRRRQPAFHPNATQFTLNCGRAIFAFWRQSQDRRQSIFCLYNISALEASVPMASLNLTGGDSWTDLMTGEACLPDTQNLSMAPYQAIWLSNLDGEA</sequence>
<reference evidence="4 5" key="1">
    <citation type="submission" date="2019-02" db="EMBL/GenBank/DDBJ databases">
        <title>Halieaceae_genomes.</title>
        <authorList>
            <person name="Li S.-H."/>
        </authorList>
    </citation>
    <scope>NUCLEOTIDE SEQUENCE [LARGE SCALE GENOMIC DNA]</scope>
    <source>
        <strain evidence="4 5">JH123</strain>
    </source>
</reference>
<dbReference type="Gene3D" id="3.90.400.10">
    <property type="entry name" value="Oligo-1,6-glucosidase, Domain 2"/>
    <property type="match status" value="1"/>
</dbReference>
<dbReference type="RefSeq" id="WP_279241798.1">
    <property type="nucleotide sequence ID" value="NZ_CP036501.1"/>
</dbReference>
<dbReference type="InterPro" id="IPR033746">
    <property type="entry name" value="GGa_phosphorylase"/>
</dbReference>
<evidence type="ECO:0000256" key="2">
    <source>
        <dbReference type="ARBA" id="ARBA00022679"/>
    </source>
</evidence>
<dbReference type="InterPro" id="IPR017853">
    <property type="entry name" value="GH"/>
</dbReference>
<dbReference type="PIRSF" id="PIRSF003059">
    <property type="entry name" value="Sucrose_phosphorylase"/>
    <property type="match status" value="1"/>
</dbReference>
<feature type="domain" description="Glycosyl hydrolase family 13 catalytic" evidence="3">
    <location>
        <begin position="74"/>
        <end position="398"/>
    </location>
</feature>
<gene>
    <name evidence="4" type="ORF">E0F26_11460</name>
</gene>
<evidence type="ECO:0000313" key="4">
    <source>
        <dbReference type="EMBL" id="UZP75314.1"/>
    </source>
</evidence>
<organism evidence="4 5">
    <name type="scientific">Candidatus Paraluminiphilus aquimaris</name>
    <dbReference type="NCBI Taxonomy" id="2518994"/>
    <lineage>
        <taxon>Bacteria</taxon>
        <taxon>Pseudomonadati</taxon>
        <taxon>Pseudomonadota</taxon>
        <taxon>Gammaproteobacteria</taxon>
        <taxon>Cellvibrionales</taxon>
        <taxon>Halieaceae</taxon>
        <taxon>Candidatus Paraluminiphilus</taxon>
    </lineage>
</organism>
<keyword evidence="5" id="KW-1185">Reference proteome</keyword>
<name>A0ABY6Q9L3_9GAMM</name>
<evidence type="ECO:0000313" key="5">
    <source>
        <dbReference type="Proteomes" id="UP001317963"/>
    </source>
</evidence>
<dbReference type="PANTHER" id="PTHR38784:SF1">
    <property type="entry name" value="SUCROSE PHOSPHORYLASE"/>
    <property type="match status" value="1"/>
</dbReference>
<dbReference type="Gene3D" id="3.20.20.80">
    <property type="entry name" value="Glycosidases"/>
    <property type="match status" value="1"/>
</dbReference>
<dbReference type="InterPro" id="IPR006047">
    <property type="entry name" value="GH13_cat_dom"/>
</dbReference>
<protein>
    <submittedName>
        <fullName evidence="4">Alpha-amylase</fullName>
    </submittedName>
</protein>
<dbReference type="InterPro" id="IPR016377">
    <property type="entry name" value="Sucrose_GGa_phosphorylase-rel"/>
</dbReference>
<dbReference type="SUPFAM" id="SSF51445">
    <property type="entry name" value="(Trans)glycosidases"/>
    <property type="match status" value="1"/>
</dbReference>
<dbReference type="Proteomes" id="UP001317963">
    <property type="component" value="Chromosome"/>
</dbReference>
<dbReference type="Pfam" id="PF00128">
    <property type="entry name" value="Alpha-amylase"/>
    <property type="match status" value="1"/>
</dbReference>
<dbReference type="InterPro" id="IPR045857">
    <property type="entry name" value="O16G_dom_2"/>
</dbReference>
<proteinExistence type="predicted"/>
<dbReference type="SMART" id="SM00642">
    <property type="entry name" value="Aamy"/>
    <property type="match status" value="1"/>
</dbReference>
<dbReference type="PANTHER" id="PTHR38784">
    <property type="entry name" value="SUCROSE PHOSPHORYLASE"/>
    <property type="match status" value="1"/>
</dbReference>
<accession>A0ABY6Q9L3</accession>